<comment type="caution">
    <text evidence="3">The sequence shown here is derived from an EMBL/GenBank/DDBJ whole genome shotgun (WGS) entry which is preliminary data.</text>
</comment>
<dbReference type="InterPro" id="IPR056004">
    <property type="entry name" value="DUF7582"/>
</dbReference>
<protein>
    <recommendedName>
        <fullName evidence="2">DUF7582 domain-containing protein</fullName>
    </recommendedName>
</protein>
<accession>A0A2B7YK92</accession>
<evidence type="ECO:0000256" key="1">
    <source>
        <dbReference type="SAM" id="MobiDB-lite"/>
    </source>
</evidence>
<dbReference type="STRING" id="1447883.A0A2B7YK92"/>
<dbReference type="EMBL" id="PDNA01000032">
    <property type="protein sequence ID" value="PGH21610.1"/>
    <property type="molecule type" value="Genomic_DNA"/>
</dbReference>
<evidence type="ECO:0000313" key="3">
    <source>
        <dbReference type="EMBL" id="PGH21610.1"/>
    </source>
</evidence>
<proteinExistence type="predicted"/>
<gene>
    <name evidence="3" type="ORF">AJ80_03043</name>
</gene>
<keyword evidence="4" id="KW-1185">Reference proteome</keyword>
<organism evidence="3 4">
    <name type="scientific">Polytolypa hystricis (strain UAMH7299)</name>
    <dbReference type="NCBI Taxonomy" id="1447883"/>
    <lineage>
        <taxon>Eukaryota</taxon>
        <taxon>Fungi</taxon>
        <taxon>Dikarya</taxon>
        <taxon>Ascomycota</taxon>
        <taxon>Pezizomycotina</taxon>
        <taxon>Eurotiomycetes</taxon>
        <taxon>Eurotiomycetidae</taxon>
        <taxon>Onygenales</taxon>
        <taxon>Onygenales incertae sedis</taxon>
        <taxon>Polytolypa</taxon>
    </lineage>
</organism>
<feature type="region of interest" description="Disordered" evidence="1">
    <location>
        <begin position="24"/>
        <end position="71"/>
    </location>
</feature>
<dbReference type="OrthoDB" id="4206336at2759"/>
<evidence type="ECO:0000259" key="2">
    <source>
        <dbReference type="Pfam" id="PF24483"/>
    </source>
</evidence>
<reference evidence="3 4" key="1">
    <citation type="submission" date="2017-10" db="EMBL/GenBank/DDBJ databases">
        <title>Comparative genomics in systemic dimorphic fungi from Ajellomycetaceae.</title>
        <authorList>
            <person name="Munoz J.F."/>
            <person name="Mcewen J.G."/>
            <person name="Clay O.K."/>
            <person name="Cuomo C.A."/>
        </authorList>
    </citation>
    <scope>NUCLEOTIDE SEQUENCE [LARGE SCALE GENOMIC DNA]</scope>
    <source>
        <strain evidence="3 4">UAMH7299</strain>
    </source>
</reference>
<feature type="domain" description="DUF7582" evidence="2">
    <location>
        <begin position="77"/>
        <end position="263"/>
    </location>
</feature>
<feature type="compositionally biased region" description="Polar residues" evidence="1">
    <location>
        <begin position="43"/>
        <end position="68"/>
    </location>
</feature>
<evidence type="ECO:0000313" key="4">
    <source>
        <dbReference type="Proteomes" id="UP000224634"/>
    </source>
</evidence>
<dbReference type="Proteomes" id="UP000224634">
    <property type="component" value="Unassembled WGS sequence"/>
</dbReference>
<dbReference type="Pfam" id="PF24483">
    <property type="entry name" value="DUF7582"/>
    <property type="match status" value="1"/>
</dbReference>
<dbReference type="AlphaFoldDB" id="A0A2B7YK92"/>
<sequence length="269" mass="30601">MEYPHLKSNHMDHSLQHGAYGFTNRYPTGHHTSPHQDAPFPTVTASAATNRGRNTPPLNTQGHSSPTPSIHRHDLKAAFDTAARHLEKQKTPAIIIAFDGAVDTLYFRTRETTTDLGFLSIASREQQQVLEAASALAEKDPKSPLERNWLNSEQDRIPQALHTELIQEAMAQQIVVYHHPCLQVLAGPWLYSFCVRVDRLVTRTHRSYDLSDAVDHLHQYIELHGQQPVRSNYITLLASRYGKQVTAQVLDEVEDLYRQRYRKPGIFLV</sequence>
<name>A0A2B7YK92_POLH7</name>